<comment type="caution">
    <text evidence="2">The sequence shown here is derived from an EMBL/GenBank/DDBJ whole genome shotgun (WGS) entry which is preliminary data.</text>
</comment>
<keyword evidence="1" id="KW-0812">Transmembrane</keyword>
<sequence length="80" mass="9049">MIVPELSSSILYLFVIQYITEKTTMSIFLTPNISYDFQLSLLSSFDNNVYATVPKALIVTQIIPIILLRVLVSVIPLFPK</sequence>
<evidence type="ECO:0000313" key="3">
    <source>
        <dbReference type="Proteomes" id="UP000321922"/>
    </source>
</evidence>
<keyword evidence="3" id="KW-1185">Reference proteome</keyword>
<evidence type="ECO:0000313" key="2">
    <source>
        <dbReference type="EMBL" id="GEM77626.1"/>
    </source>
</evidence>
<dbReference type="EMBL" id="BJXJ01000075">
    <property type="protein sequence ID" value="GEM77626.1"/>
    <property type="molecule type" value="Genomic_DNA"/>
</dbReference>
<dbReference type="Proteomes" id="UP000321922">
    <property type="component" value="Unassembled WGS sequence"/>
</dbReference>
<feature type="transmembrane region" description="Helical" evidence="1">
    <location>
        <begin position="56"/>
        <end position="78"/>
    </location>
</feature>
<gene>
    <name evidence="2" type="ORF">VSA01S_37380</name>
</gene>
<proteinExistence type="predicted"/>
<name>A0A511QKQ2_9VIBR</name>
<reference evidence="2 3" key="1">
    <citation type="submission" date="2019-07" db="EMBL/GenBank/DDBJ databases">
        <title>Whole genome shotgun sequence of Vibrio sagamiensis NBRC 104589.</title>
        <authorList>
            <person name="Hosoyama A."/>
            <person name="Uohara A."/>
            <person name="Ohji S."/>
            <person name="Ichikawa N."/>
        </authorList>
    </citation>
    <scope>NUCLEOTIDE SEQUENCE [LARGE SCALE GENOMIC DNA]</scope>
    <source>
        <strain evidence="2 3">NBRC 104589</strain>
    </source>
</reference>
<keyword evidence="1" id="KW-1133">Transmembrane helix</keyword>
<evidence type="ECO:0000256" key="1">
    <source>
        <dbReference type="SAM" id="Phobius"/>
    </source>
</evidence>
<protein>
    <submittedName>
        <fullName evidence="2">Uncharacterized protein</fullName>
    </submittedName>
</protein>
<accession>A0A511QKQ2</accession>
<keyword evidence="1" id="KW-0472">Membrane</keyword>
<dbReference type="AlphaFoldDB" id="A0A511QKQ2"/>
<organism evidence="2 3">
    <name type="scientific">Vibrio sagamiensis NBRC 104589</name>
    <dbReference type="NCBI Taxonomy" id="1219064"/>
    <lineage>
        <taxon>Bacteria</taxon>
        <taxon>Pseudomonadati</taxon>
        <taxon>Pseudomonadota</taxon>
        <taxon>Gammaproteobacteria</taxon>
        <taxon>Vibrionales</taxon>
        <taxon>Vibrionaceae</taxon>
        <taxon>Vibrio</taxon>
    </lineage>
</organism>